<dbReference type="RefSeq" id="WP_035300615.1">
    <property type="nucleotide sequence ID" value="NZ_JAQCVV010000097.1"/>
</dbReference>
<proteinExistence type="predicted"/>
<dbReference type="EMBL" id="CYZT01000269">
    <property type="protein sequence ID" value="CUP14826.1"/>
    <property type="molecule type" value="Genomic_DNA"/>
</dbReference>
<gene>
    <name evidence="1" type="ORF">ERS852411_02738</name>
</gene>
<evidence type="ECO:0000313" key="2">
    <source>
        <dbReference type="Proteomes" id="UP000095746"/>
    </source>
</evidence>
<protein>
    <submittedName>
        <fullName evidence="1">Uncharacterized protein</fullName>
    </submittedName>
</protein>
<dbReference type="Gene3D" id="1.10.1220.10">
    <property type="entry name" value="Met repressor-like"/>
    <property type="match status" value="1"/>
</dbReference>
<dbReference type="InterPro" id="IPR013321">
    <property type="entry name" value="Arc_rbn_hlx_hlx"/>
</dbReference>
<dbReference type="Proteomes" id="UP000095746">
    <property type="component" value="Unassembled WGS sequence"/>
</dbReference>
<reference evidence="1 2" key="1">
    <citation type="submission" date="2015-09" db="EMBL/GenBank/DDBJ databases">
        <authorList>
            <consortium name="Pathogen Informatics"/>
        </authorList>
    </citation>
    <scope>NUCLEOTIDE SEQUENCE [LARGE SCALE GENOMIC DNA]</scope>
    <source>
        <strain evidence="1 2">2789STDY5608854</strain>
    </source>
</reference>
<organism evidence="1 2">
    <name type="scientific">Flavonifractor plautii</name>
    <name type="common">Fusobacterium plautii</name>
    <dbReference type="NCBI Taxonomy" id="292800"/>
    <lineage>
        <taxon>Bacteria</taxon>
        <taxon>Bacillati</taxon>
        <taxon>Bacillota</taxon>
        <taxon>Clostridia</taxon>
        <taxon>Eubacteriales</taxon>
        <taxon>Oscillospiraceae</taxon>
        <taxon>Flavonifractor</taxon>
    </lineage>
</organism>
<evidence type="ECO:0000313" key="1">
    <source>
        <dbReference type="EMBL" id="CUP14826.1"/>
    </source>
</evidence>
<accession>A0A174KWN2</accession>
<dbReference type="AlphaFoldDB" id="A0A174KWN2"/>
<name>A0A174KWN2_FLAPL</name>
<dbReference type="GO" id="GO:0006355">
    <property type="term" value="P:regulation of DNA-templated transcription"/>
    <property type="evidence" value="ECO:0007669"/>
    <property type="project" value="InterPro"/>
</dbReference>
<sequence>MSEEKPRTTEAQKRAKRKYMEKFVEIKVRMTPERRSAVQAHAEAQGESTTGFINRAIDETMERDNAAPGAAGEATEGE</sequence>